<evidence type="ECO:0000259" key="1">
    <source>
        <dbReference type="Pfam" id="PF03050"/>
    </source>
</evidence>
<feature type="domain" description="Transposase IS66 central" evidence="1">
    <location>
        <begin position="2"/>
        <end position="120"/>
    </location>
</feature>
<dbReference type="InterPro" id="IPR004291">
    <property type="entry name" value="Transposase_IS66_central"/>
</dbReference>
<organism evidence="2">
    <name type="scientific">mine drainage metagenome</name>
    <dbReference type="NCBI Taxonomy" id="410659"/>
    <lineage>
        <taxon>unclassified sequences</taxon>
        <taxon>metagenomes</taxon>
        <taxon>ecological metagenomes</taxon>
    </lineage>
</organism>
<dbReference type="PANTHER" id="PTHR33678:SF1">
    <property type="entry name" value="BLL1576 PROTEIN"/>
    <property type="match status" value="1"/>
</dbReference>
<proteinExistence type="predicted"/>
<feature type="non-terminal residue" evidence="2">
    <location>
        <position position="137"/>
    </location>
</feature>
<gene>
    <name evidence="2" type="ORF">B1A_17550</name>
</gene>
<sequence>MPISRGQLSNVIQKVSTALAESHKTLQKMLPSQAVVNTDETGHKTNGQPYWTWCFRAEIFTLFQIDRSRGSQVLRAVLGDDFAGTLGCDYFSAYRKYMGDFNVSLQFCLAHLIRDVKFLATLPEPATVAYGQRMLED</sequence>
<protein>
    <submittedName>
        <fullName evidence="2">Transposase IS66</fullName>
    </submittedName>
</protein>
<dbReference type="AlphaFoldDB" id="T1A991"/>
<dbReference type="Pfam" id="PF03050">
    <property type="entry name" value="DDE_Tnp_IS66"/>
    <property type="match status" value="1"/>
</dbReference>
<dbReference type="InterPro" id="IPR052344">
    <property type="entry name" value="Transposase-related"/>
</dbReference>
<name>T1A991_9ZZZZ</name>
<dbReference type="EMBL" id="AUZX01012911">
    <property type="protein sequence ID" value="EQD37469.1"/>
    <property type="molecule type" value="Genomic_DNA"/>
</dbReference>
<evidence type="ECO:0000313" key="2">
    <source>
        <dbReference type="EMBL" id="EQD37469.1"/>
    </source>
</evidence>
<comment type="caution">
    <text evidence="2">The sequence shown here is derived from an EMBL/GenBank/DDBJ whole genome shotgun (WGS) entry which is preliminary data.</text>
</comment>
<reference evidence="2" key="2">
    <citation type="journal article" date="2014" name="ISME J.">
        <title>Microbial stratification in low pH oxic and suboxic macroscopic growths along an acid mine drainage.</title>
        <authorList>
            <person name="Mendez-Garcia C."/>
            <person name="Mesa V."/>
            <person name="Sprenger R.R."/>
            <person name="Richter M."/>
            <person name="Diez M.S."/>
            <person name="Solano J."/>
            <person name="Bargiela R."/>
            <person name="Golyshina O.V."/>
            <person name="Manteca A."/>
            <person name="Ramos J.L."/>
            <person name="Gallego J.R."/>
            <person name="Llorente I."/>
            <person name="Martins Dos Santos V.A."/>
            <person name="Jensen O.N."/>
            <person name="Pelaez A.I."/>
            <person name="Sanchez J."/>
            <person name="Ferrer M."/>
        </authorList>
    </citation>
    <scope>NUCLEOTIDE SEQUENCE</scope>
</reference>
<reference evidence="2" key="1">
    <citation type="submission" date="2013-08" db="EMBL/GenBank/DDBJ databases">
        <authorList>
            <person name="Mendez C."/>
            <person name="Richter M."/>
            <person name="Ferrer M."/>
            <person name="Sanchez J."/>
        </authorList>
    </citation>
    <scope>NUCLEOTIDE SEQUENCE</scope>
</reference>
<dbReference type="PANTHER" id="PTHR33678">
    <property type="entry name" value="BLL1576 PROTEIN"/>
    <property type="match status" value="1"/>
</dbReference>
<accession>T1A991</accession>